<keyword evidence="6" id="KW-0315">Glutamine amidotransferase</keyword>
<dbReference type="PANTHER" id="PTHR43284">
    <property type="entry name" value="ASPARAGINE SYNTHETASE (GLUTAMINE-HYDROLYZING)"/>
    <property type="match status" value="1"/>
</dbReference>
<dbReference type="Gene3D" id="3.60.20.10">
    <property type="entry name" value="Glutamine Phosphoribosylpyrophosphate, subunit 1, domain 1"/>
    <property type="match status" value="1"/>
</dbReference>
<evidence type="ECO:0000313" key="9">
    <source>
        <dbReference type="EMBL" id="GHD64891.1"/>
    </source>
</evidence>
<dbReference type="Proteomes" id="UP000604737">
    <property type="component" value="Unassembled WGS sequence"/>
</dbReference>
<evidence type="ECO:0000256" key="5">
    <source>
        <dbReference type="ARBA" id="ARBA00022840"/>
    </source>
</evidence>
<dbReference type="EC" id="6.3.5.4" evidence="3"/>
<dbReference type="CDD" id="cd01991">
    <property type="entry name" value="Asn_synthase_B_C"/>
    <property type="match status" value="1"/>
</dbReference>
<keyword evidence="4" id="KW-0547">Nucleotide-binding</keyword>
<evidence type="ECO:0000256" key="7">
    <source>
        <dbReference type="ARBA" id="ARBA00048741"/>
    </source>
</evidence>
<dbReference type="InterPro" id="IPR029055">
    <property type="entry name" value="Ntn_hydrolases_N"/>
</dbReference>
<dbReference type="SUPFAM" id="SSF52402">
    <property type="entry name" value="Adenine nucleotide alpha hydrolases-like"/>
    <property type="match status" value="1"/>
</dbReference>
<organism evidence="9 10">
    <name type="scientific">Jeongeupia chitinilytica</name>
    <dbReference type="NCBI Taxonomy" id="1041641"/>
    <lineage>
        <taxon>Bacteria</taxon>
        <taxon>Pseudomonadati</taxon>
        <taxon>Pseudomonadota</taxon>
        <taxon>Betaproteobacteria</taxon>
        <taxon>Neisseriales</taxon>
        <taxon>Chitinibacteraceae</taxon>
        <taxon>Jeongeupia</taxon>
    </lineage>
</organism>
<comment type="pathway">
    <text evidence="1">Amino-acid biosynthesis; L-asparagine biosynthesis; L-asparagine from L-aspartate (L-Gln route): step 1/1.</text>
</comment>
<dbReference type="InterPro" id="IPR017932">
    <property type="entry name" value="GATase_2_dom"/>
</dbReference>
<evidence type="ECO:0000256" key="2">
    <source>
        <dbReference type="ARBA" id="ARBA00005752"/>
    </source>
</evidence>
<dbReference type="NCBIfam" id="TIGR01536">
    <property type="entry name" value="asn_synth_AEB"/>
    <property type="match status" value="1"/>
</dbReference>
<proteinExistence type="inferred from homology"/>
<dbReference type="Pfam" id="PF00733">
    <property type="entry name" value="Asn_synthase"/>
    <property type="match status" value="1"/>
</dbReference>
<feature type="domain" description="Glutamine amidotransferase type-2" evidence="8">
    <location>
        <begin position="2"/>
        <end position="224"/>
    </location>
</feature>
<evidence type="ECO:0000313" key="10">
    <source>
        <dbReference type="Proteomes" id="UP000604737"/>
    </source>
</evidence>
<comment type="caution">
    <text evidence="9">The sequence shown here is derived from an EMBL/GenBank/DDBJ whole genome shotgun (WGS) entry which is preliminary data.</text>
</comment>
<dbReference type="InterPro" id="IPR006426">
    <property type="entry name" value="Asn_synth_AEB"/>
</dbReference>
<evidence type="ECO:0000256" key="3">
    <source>
        <dbReference type="ARBA" id="ARBA00012737"/>
    </source>
</evidence>
<dbReference type="SUPFAM" id="SSF56235">
    <property type="entry name" value="N-terminal nucleophile aminohydrolases (Ntn hydrolases)"/>
    <property type="match status" value="1"/>
</dbReference>
<sequence>MCGIAGFFLPEVLPRTAIDAAIDALRRRGPDAAHVTGWRRDGSRSDTDAECGLLHRRLSIRDPRPEADQPMRNDAGDIWICYNGEVYGWEDDAAALAREGVVFNTRSDTEFILRGYERWGFAALLPKLRGMFALAILDWRTRTLWLARDRLGLKPLIYHHGDEGRFAFGSLVRAVMPLVPASARKLDADGLAAYLAHRYIPAPRTIFSGLRRLENGHLLRYDLDSGKLENRAYWQPAAGEGEPLALLDEAIGLRTVADRPVGVFLSSGVDSVVIASRLAAQGHKDLSTYTAAFAGSTLDESGAAAGIAKHLGLRHERIEVPNTIAADFDEIVATLDEPFADPSALPMWYLSRQTSEQVKVVLCGDGGDELFAGYKRYRQHLRSSWRGGFRLPLPYKPDVLGRNKLAQEAGLSWGDAYSLRFSGFSPQQRAALMPTRPARPHYWRDGVAAASPVESLLNRDLANYLPEYILRKADLVTMAHGLEGRAPLLDHHFVASVLAQPAARRFTDPAKQLLAPAMAGLPDALNPFLQKKRGFNPPLTHWLSSDLADRYAGLGARLAVNSDGLLDAVAVDTLVAAYREGNRRYAEQVLQLLMLDASLAQLKQLDTELR</sequence>
<dbReference type="InterPro" id="IPR051786">
    <property type="entry name" value="ASN_synthetase/amidase"/>
</dbReference>
<dbReference type="PROSITE" id="PS51278">
    <property type="entry name" value="GATASE_TYPE_2"/>
    <property type="match status" value="1"/>
</dbReference>
<dbReference type="PANTHER" id="PTHR43284:SF1">
    <property type="entry name" value="ASPARAGINE SYNTHETASE"/>
    <property type="match status" value="1"/>
</dbReference>
<dbReference type="InterPro" id="IPR014729">
    <property type="entry name" value="Rossmann-like_a/b/a_fold"/>
</dbReference>
<dbReference type="EMBL" id="BMYO01000006">
    <property type="protein sequence ID" value="GHD64891.1"/>
    <property type="molecule type" value="Genomic_DNA"/>
</dbReference>
<gene>
    <name evidence="9" type="ORF">GCM10007350_24780</name>
</gene>
<reference evidence="10" key="1">
    <citation type="journal article" date="2019" name="Int. J. Syst. Evol. Microbiol.">
        <title>The Global Catalogue of Microorganisms (GCM) 10K type strain sequencing project: providing services to taxonomists for standard genome sequencing and annotation.</title>
        <authorList>
            <consortium name="The Broad Institute Genomics Platform"/>
            <consortium name="The Broad Institute Genome Sequencing Center for Infectious Disease"/>
            <person name="Wu L."/>
            <person name="Ma J."/>
        </authorList>
    </citation>
    <scope>NUCLEOTIDE SEQUENCE [LARGE SCALE GENOMIC DNA]</scope>
    <source>
        <strain evidence="10">KCTC 23701</strain>
    </source>
</reference>
<dbReference type="InterPro" id="IPR001962">
    <property type="entry name" value="Asn_synthase"/>
</dbReference>
<evidence type="ECO:0000256" key="4">
    <source>
        <dbReference type="ARBA" id="ARBA00022741"/>
    </source>
</evidence>
<dbReference type="Gene3D" id="3.40.50.620">
    <property type="entry name" value="HUPs"/>
    <property type="match status" value="1"/>
</dbReference>
<keyword evidence="5" id="KW-0067">ATP-binding</keyword>
<dbReference type="RefSeq" id="WP_189461197.1">
    <property type="nucleotide sequence ID" value="NZ_BMYO01000006.1"/>
</dbReference>
<comment type="catalytic activity">
    <reaction evidence="7">
        <text>L-aspartate + L-glutamine + ATP + H2O = L-asparagine + L-glutamate + AMP + diphosphate + H(+)</text>
        <dbReference type="Rhea" id="RHEA:12228"/>
        <dbReference type="ChEBI" id="CHEBI:15377"/>
        <dbReference type="ChEBI" id="CHEBI:15378"/>
        <dbReference type="ChEBI" id="CHEBI:29985"/>
        <dbReference type="ChEBI" id="CHEBI:29991"/>
        <dbReference type="ChEBI" id="CHEBI:30616"/>
        <dbReference type="ChEBI" id="CHEBI:33019"/>
        <dbReference type="ChEBI" id="CHEBI:58048"/>
        <dbReference type="ChEBI" id="CHEBI:58359"/>
        <dbReference type="ChEBI" id="CHEBI:456215"/>
        <dbReference type="EC" id="6.3.5.4"/>
    </reaction>
</comment>
<dbReference type="Pfam" id="PF13537">
    <property type="entry name" value="GATase_7"/>
    <property type="match status" value="1"/>
</dbReference>
<evidence type="ECO:0000256" key="6">
    <source>
        <dbReference type="ARBA" id="ARBA00022962"/>
    </source>
</evidence>
<dbReference type="PIRSF" id="PIRSF001589">
    <property type="entry name" value="Asn_synthetase_glu-h"/>
    <property type="match status" value="1"/>
</dbReference>
<accession>A0ABQ3H316</accession>
<comment type="similarity">
    <text evidence="2">Belongs to the asparagine synthetase family.</text>
</comment>
<evidence type="ECO:0000256" key="1">
    <source>
        <dbReference type="ARBA" id="ARBA00005187"/>
    </source>
</evidence>
<name>A0ABQ3H316_9NEIS</name>
<dbReference type="CDD" id="cd00712">
    <property type="entry name" value="AsnB"/>
    <property type="match status" value="1"/>
</dbReference>
<evidence type="ECO:0000259" key="8">
    <source>
        <dbReference type="PROSITE" id="PS51278"/>
    </source>
</evidence>
<dbReference type="InterPro" id="IPR033738">
    <property type="entry name" value="AsnB_N"/>
</dbReference>
<keyword evidence="10" id="KW-1185">Reference proteome</keyword>
<protein>
    <recommendedName>
        <fullName evidence="3">asparagine synthase (glutamine-hydrolyzing)</fullName>
        <ecNumber evidence="3">6.3.5.4</ecNumber>
    </recommendedName>
</protein>